<evidence type="ECO:0000313" key="2">
    <source>
        <dbReference type="EMBL" id="CZR35328.1"/>
    </source>
</evidence>
<dbReference type="AlphaFoldDB" id="A0A1L7V349"/>
<comment type="caution">
    <text evidence="2">The sequence shown here is derived from an EMBL/GenBank/DDBJ whole genome shotgun (WGS) entry which is preliminary data.</text>
</comment>
<reference evidence="3" key="1">
    <citation type="journal article" date="2016" name="Genome Biol. Evol.">
        <title>Comparative 'omics' of the Fusarium fujikuroi species complex highlights differences in genetic potential and metabolite synthesis.</title>
        <authorList>
            <person name="Niehaus E.-M."/>
            <person name="Muensterkoetter M."/>
            <person name="Proctor R.H."/>
            <person name="Brown D.W."/>
            <person name="Sharon A."/>
            <person name="Idan Y."/>
            <person name="Oren-Young L."/>
            <person name="Sieber C.M."/>
            <person name="Novak O."/>
            <person name="Pencik A."/>
            <person name="Tarkowska D."/>
            <person name="Hromadova K."/>
            <person name="Freeman S."/>
            <person name="Maymon M."/>
            <person name="Elazar M."/>
            <person name="Youssef S.A."/>
            <person name="El-Shabrawy E.S.M."/>
            <person name="Shalaby A.B.A."/>
            <person name="Houterman P."/>
            <person name="Brock N.L."/>
            <person name="Burkhardt I."/>
            <person name="Tsavkelova E.A."/>
            <person name="Dickschat J.S."/>
            <person name="Galuszka P."/>
            <person name="Gueldener U."/>
            <person name="Tudzynski B."/>
        </authorList>
    </citation>
    <scope>NUCLEOTIDE SEQUENCE [LARGE SCALE GENOMIC DNA]</scope>
    <source>
        <strain evidence="3">ET1</strain>
    </source>
</reference>
<protein>
    <submittedName>
        <fullName evidence="2">Uncharacterized protein</fullName>
    </submittedName>
</protein>
<dbReference type="GeneID" id="42045439"/>
<dbReference type="RefSeq" id="XP_031075921.1">
    <property type="nucleotide sequence ID" value="XM_031225181.1"/>
</dbReference>
<evidence type="ECO:0000313" key="3">
    <source>
        <dbReference type="Proteomes" id="UP000183971"/>
    </source>
</evidence>
<dbReference type="Proteomes" id="UP000183971">
    <property type="component" value="Unassembled WGS sequence"/>
</dbReference>
<evidence type="ECO:0000256" key="1">
    <source>
        <dbReference type="SAM" id="MobiDB-lite"/>
    </source>
</evidence>
<keyword evidence="3" id="KW-1185">Reference proteome</keyword>
<accession>A0A1L7V349</accession>
<gene>
    <name evidence="2" type="ORF">FPRO_00549</name>
</gene>
<proteinExistence type="predicted"/>
<dbReference type="VEuPathDB" id="FungiDB:FPRO_00549"/>
<organism evidence="2 3">
    <name type="scientific">Fusarium proliferatum (strain ET1)</name>
    <name type="common">Orchid endophyte fungus</name>
    <dbReference type="NCBI Taxonomy" id="1227346"/>
    <lineage>
        <taxon>Eukaryota</taxon>
        <taxon>Fungi</taxon>
        <taxon>Dikarya</taxon>
        <taxon>Ascomycota</taxon>
        <taxon>Pezizomycotina</taxon>
        <taxon>Sordariomycetes</taxon>
        <taxon>Hypocreomycetidae</taxon>
        <taxon>Hypocreales</taxon>
        <taxon>Nectriaceae</taxon>
        <taxon>Fusarium</taxon>
        <taxon>Fusarium fujikuroi species complex</taxon>
    </lineage>
</organism>
<name>A0A1L7V349_FUSPR</name>
<sequence length="1121" mass="126946">MASCSSRRRSASFSGGALQQRKKINARHRTFSVSSLGDGPVPQQLLRTQLCLVTDVDELIADRILSCRENDRAETAMRDWLNHPMLTSDDELAKIIMMEQCTKLSPRLEAGSVAYFRSWPMEARYFRQIIEELRLHGYENSIQDWIFFLRWIDQTTRITVRYVGSTSGPRNPFKRVQKNTERPQSLFGMFLYILHNRYPEIAALHKIFTIHGSFVSDFSKLSGRQNMLSQRFHNSVTDRTERCLIAFFGFRTLLNRQRGGKYGVITVNDEEERVFLRCKTNLWTEANGCYTKPPQNVNAHINLLFDGCRETYISGVSAQAVAKSWLNGYALLALCGQEPPISSINDGNNILSGIRATSSLIRSMLALMVELEAGVCDASITSIANLFSFNQLFNWPQLAPKHKQRSRELFDSWLEAIQPLIVATLGQHVYAWVCQPSRRQTPPKSLLNEVGVPRLAQIPNSIYDAIIIPHLHPGSFARNPSISSQDRVFWYPWVATWVYMDTAIRLLSSHDTSYTSRQALCVELHIQAEAILKQAGYFESLQVAKQGFAVTTKTTTSETMYCKKFALGTRSSATEGHALPSFTISLDRRAVLDQHLSCSALSDQDISQPIPESIEHGSKKRPRDMFEENERFVDPRTNLTSYNWGPSDKTLERWRKVYDFIRNVESFQFTPRLKNKVTQYTALFSVAASIHRCPGGLVAGLNPLEAAHPSEWKDDMTSFNDEFLKCVRSFQNAVIHSYIKNLPNFLLERNWTGSNSSSKLPKLSPHERNSAIAGNQPSFHMPASLFETKALAVHPLYRFKLALERCGKTEGLPSSIIRHQQAEQLFEHKVPKLCGWSSDKVAWVEFLQGLDEGVWIAASLETARGDEMTWPERDRFIETFGDRTGADESDTNEARGIKLQRASQRFMIQQMQWLGKITRGKVADSSYLNLNEAEGHQINVSQHGKVQLRFNLKNDSIITTDIKLGPLIAPLEKDDKRTIHFTDLGIDIRTATGLTIKVPINNSTCTLPLSAMKSHKNGIEFIRLWKAVRGEDQPGRCLSSLLKSSDEDADYPPELRVSSNGEKGATPPQKRLETIQEPGENDAMWLLKSYIDSHLPDGGDFWTGNKVDFPQGTDDVGRFIE</sequence>
<feature type="region of interest" description="Disordered" evidence="1">
    <location>
        <begin position="1043"/>
        <end position="1070"/>
    </location>
</feature>
<dbReference type="EMBL" id="FJOF01000001">
    <property type="protein sequence ID" value="CZR35328.1"/>
    <property type="molecule type" value="Genomic_DNA"/>
</dbReference>